<evidence type="ECO:0000256" key="8">
    <source>
        <dbReference type="ARBA" id="ARBA00022741"/>
    </source>
</evidence>
<comment type="caution">
    <text evidence="15">The sequence shown here is derived from an EMBL/GenBank/DDBJ whole genome shotgun (WGS) entry which is preliminary data.</text>
</comment>
<dbReference type="EMBL" id="LICS01000002">
    <property type="protein sequence ID" value="KRO96376.1"/>
    <property type="molecule type" value="Genomic_DNA"/>
</dbReference>
<evidence type="ECO:0000313" key="15">
    <source>
        <dbReference type="EMBL" id="KRO96376.1"/>
    </source>
</evidence>
<feature type="binding site" evidence="13">
    <location>
        <begin position="11"/>
        <end position="18"/>
    </location>
    <ligand>
        <name>ATP</name>
        <dbReference type="ChEBI" id="CHEBI:30616"/>
    </ligand>
</feature>
<dbReference type="GO" id="GO:0005524">
    <property type="term" value="F:ATP binding"/>
    <property type="evidence" value="ECO:0007669"/>
    <property type="project" value="UniProtKB-UniRule"/>
</dbReference>
<dbReference type="SMART" id="SM00072">
    <property type="entry name" value="GuKc"/>
    <property type="match status" value="1"/>
</dbReference>
<evidence type="ECO:0000256" key="1">
    <source>
        <dbReference type="ARBA" id="ARBA00003531"/>
    </source>
</evidence>
<evidence type="ECO:0000256" key="13">
    <source>
        <dbReference type="HAMAP-Rule" id="MF_00328"/>
    </source>
</evidence>
<dbReference type="NCBIfam" id="TIGR03263">
    <property type="entry name" value="guanyl_kin"/>
    <property type="match status" value="1"/>
</dbReference>
<dbReference type="STRING" id="1655612.ABS10_03355"/>
<evidence type="ECO:0000256" key="3">
    <source>
        <dbReference type="ARBA" id="ARBA00005790"/>
    </source>
</evidence>
<comment type="function">
    <text evidence="1 13">Essential for recycling GMP and indirectly, cGMP.</text>
</comment>
<dbReference type="InterPro" id="IPR017665">
    <property type="entry name" value="Guanylate_kinase"/>
</dbReference>
<evidence type="ECO:0000256" key="11">
    <source>
        <dbReference type="ARBA" id="ARBA00030128"/>
    </source>
</evidence>
<name>A0A0R2UBD9_9GAMM</name>
<keyword evidence="6 13" id="KW-0963">Cytoplasm</keyword>
<evidence type="ECO:0000256" key="4">
    <source>
        <dbReference type="ARBA" id="ARBA00012961"/>
    </source>
</evidence>
<dbReference type="CDD" id="cd00071">
    <property type="entry name" value="GMPK"/>
    <property type="match status" value="1"/>
</dbReference>
<dbReference type="SUPFAM" id="SSF52540">
    <property type="entry name" value="P-loop containing nucleoside triphosphate hydrolases"/>
    <property type="match status" value="1"/>
</dbReference>
<evidence type="ECO:0000256" key="10">
    <source>
        <dbReference type="ARBA" id="ARBA00022840"/>
    </source>
</evidence>
<accession>A0A0R2UBD9</accession>
<dbReference type="GO" id="GO:0005829">
    <property type="term" value="C:cytosol"/>
    <property type="evidence" value="ECO:0007669"/>
    <property type="project" value="TreeGrafter"/>
</dbReference>
<keyword evidence="9 13" id="KW-0418">Kinase</keyword>
<dbReference type="Proteomes" id="UP000051027">
    <property type="component" value="Unassembled WGS sequence"/>
</dbReference>
<sequence>MHKSNLFLVSAPSGTGKSTLINSVLDKAAQFNFPLELSISYTTRIPRVGETDTNHYFFVSPEEFIAKKEANFFLECAEVHGNWYGTSADFVKSKLDAGISLILEIDVQGFRLIDDLAFNYESIFILPPSMQALEDRIKQRGDKDLSAINLRLENAKKELMCASEYKNLVINDIFDEASEVLYQIIAKETPVNEQNRQELQLFLAQLLSS</sequence>
<dbReference type="FunFam" id="3.30.63.10:FF:000005">
    <property type="entry name" value="Guanylate kinase"/>
    <property type="match status" value="1"/>
</dbReference>
<evidence type="ECO:0000256" key="9">
    <source>
        <dbReference type="ARBA" id="ARBA00022777"/>
    </source>
</evidence>
<dbReference type="PANTHER" id="PTHR23117">
    <property type="entry name" value="GUANYLATE KINASE-RELATED"/>
    <property type="match status" value="1"/>
</dbReference>
<gene>
    <name evidence="13" type="primary">gmk</name>
    <name evidence="15" type="ORF">ABS10_03355</name>
</gene>
<organism evidence="15 16">
    <name type="scientific">SAR86 cluster bacterium BACL1 MAG-120820-bin45</name>
    <dbReference type="NCBI Taxonomy" id="1655612"/>
    <lineage>
        <taxon>Bacteria</taxon>
        <taxon>Pseudomonadati</taxon>
        <taxon>Pseudomonadota</taxon>
        <taxon>Gammaproteobacteria</taxon>
        <taxon>SAR86 cluster</taxon>
    </lineage>
</organism>
<dbReference type="Gene3D" id="3.40.50.300">
    <property type="entry name" value="P-loop containing nucleotide triphosphate hydrolases"/>
    <property type="match status" value="1"/>
</dbReference>
<comment type="catalytic activity">
    <reaction evidence="12 13">
        <text>GMP + ATP = GDP + ADP</text>
        <dbReference type="Rhea" id="RHEA:20780"/>
        <dbReference type="ChEBI" id="CHEBI:30616"/>
        <dbReference type="ChEBI" id="CHEBI:58115"/>
        <dbReference type="ChEBI" id="CHEBI:58189"/>
        <dbReference type="ChEBI" id="CHEBI:456216"/>
        <dbReference type="EC" id="2.7.4.8"/>
    </reaction>
</comment>
<dbReference type="Pfam" id="PF00625">
    <property type="entry name" value="Guanylate_kin"/>
    <property type="match status" value="1"/>
</dbReference>
<dbReference type="HAMAP" id="MF_00328">
    <property type="entry name" value="Guanylate_kinase"/>
    <property type="match status" value="1"/>
</dbReference>
<comment type="subcellular location">
    <subcellularLocation>
        <location evidence="2 13">Cytoplasm</location>
    </subcellularLocation>
</comment>
<evidence type="ECO:0000313" key="16">
    <source>
        <dbReference type="Proteomes" id="UP000051027"/>
    </source>
</evidence>
<dbReference type="PROSITE" id="PS50052">
    <property type="entry name" value="GUANYLATE_KINASE_2"/>
    <property type="match status" value="1"/>
</dbReference>
<proteinExistence type="inferred from homology"/>
<evidence type="ECO:0000259" key="14">
    <source>
        <dbReference type="PROSITE" id="PS50052"/>
    </source>
</evidence>
<dbReference type="InterPro" id="IPR008144">
    <property type="entry name" value="Guanylate_kin-like_dom"/>
</dbReference>
<evidence type="ECO:0000256" key="5">
    <source>
        <dbReference type="ARBA" id="ARBA00016296"/>
    </source>
</evidence>
<keyword evidence="10 13" id="KW-0067">ATP-binding</keyword>
<dbReference type="PANTHER" id="PTHR23117:SF13">
    <property type="entry name" value="GUANYLATE KINASE"/>
    <property type="match status" value="1"/>
</dbReference>
<dbReference type="InterPro" id="IPR027417">
    <property type="entry name" value="P-loop_NTPase"/>
</dbReference>
<dbReference type="AlphaFoldDB" id="A0A0R2UBD9"/>
<reference evidence="15 16" key="1">
    <citation type="submission" date="2015-10" db="EMBL/GenBank/DDBJ databases">
        <title>Metagenome-Assembled Genomes uncover a global brackish microbiome.</title>
        <authorList>
            <person name="Hugerth L.W."/>
            <person name="Larsson J."/>
            <person name="Alneberg J."/>
            <person name="Lindh M.V."/>
            <person name="Legrand C."/>
            <person name="Pinhassi J."/>
            <person name="Andersson A.F."/>
        </authorList>
    </citation>
    <scope>NUCLEOTIDE SEQUENCE [LARGE SCALE GENOMIC DNA]</scope>
    <source>
        <strain evidence="15">BACL1 MAG-120820-bin45</strain>
    </source>
</reference>
<dbReference type="GO" id="GO:0004385">
    <property type="term" value="F:GMP kinase activity"/>
    <property type="evidence" value="ECO:0007669"/>
    <property type="project" value="UniProtKB-UniRule"/>
</dbReference>
<evidence type="ECO:0000256" key="6">
    <source>
        <dbReference type="ARBA" id="ARBA00022490"/>
    </source>
</evidence>
<keyword evidence="7 13" id="KW-0808">Transferase</keyword>
<comment type="similarity">
    <text evidence="3 13">Belongs to the guanylate kinase family.</text>
</comment>
<dbReference type="EC" id="2.7.4.8" evidence="4 13"/>
<protein>
    <recommendedName>
        <fullName evidence="5 13">Guanylate kinase</fullName>
        <ecNumber evidence="4 13">2.7.4.8</ecNumber>
    </recommendedName>
    <alternativeName>
        <fullName evidence="11 13">GMP kinase</fullName>
    </alternativeName>
</protein>
<evidence type="ECO:0000256" key="12">
    <source>
        <dbReference type="ARBA" id="ARBA00048594"/>
    </source>
</evidence>
<evidence type="ECO:0000256" key="7">
    <source>
        <dbReference type="ARBA" id="ARBA00022679"/>
    </source>
</evidence>
<dbReference type="InterPro" id="IPR008145">
    <property type="entry name" value="GK/Ca_channel_bsu"/>
</dbReference>
<feature type="domain" description="Guanylate kinase-like" evidence="14">
    <location>
        <begin position="4"/>
        <end position="186"/>
    </location>
</feature>
<dbReference type="Gene3D" id="3.30.63.10">
    <property type="entry name" value="Guanylate Kinase phosphate binding domain"/>
    <property type="match status" value="1"/>
</dbReference>
<evidence type="ECO:0000256" key="2">
    <source>
        <dbReference type="ARBA" id="ARBA00004496"/>
    </source>
</evidence>
<keyword evidence="8 13" id="KW-0547">Nucleotide-binding</keyword>